<dbReference type="AlphaFoldDB" id="A0A4R1B1G8"/>
<dbReference type="EMBL" id="SJTH01000006">
    <property type="protein sequence ID" value="TCJ05045.1"/>
    <property type="molecule type" value="Genomic_DNA"/>
</dbReference>
<dbReference type="RefSeq" id="WP_131236525.1">
    <property type="nucleotide sequence ID" value="NZ_SJTH01000006.1"/>
</dbReference>
<keyword evidence="2" id="KW-1185">Reference proteome</keyword>
<dbReference type="OrthoDB" id="2942695at2"/>
<proteinExistence type="predicted"/>
<sequence>MKLLKSYHPNVYFQNATKKDRFPYIVYNLPNAISNEQQEIFNLDVDIWDNKDDTTQLETLSSLLWKELNYYSYTDEYIQFSIYRENRLPPLDEDNNNIKRRKLIFQLRYFDRRLFE</sequence>
<dbReference type="Proteomes" id="UP000293846">
    <property type="component" value="Unassembled WGS sequence"/>
</dbReference>
<evidence type="ECO:0000313" key="1">
    <source>
        <dbReference type="EMBL" id="TCJ05045.1"/>
    </source>
</evidence>
<protein>
    <recommendedName>
        <fullName evidence="3">DUF3168 domain-containing protein</fullName>
    </recommendedName>
</protein>
<organism evidence="1 2">
    <name type="scientific">Cytobacillus praedii</name>
    <dbReference type="NCBI Taxonomy" id="1742358"/>
    <lineage>
        <taxon>Bacteria</taxon>
        <taxon>Bacillati</taxon>
        <taxon>Bacillota</taxon>
        <taxon>Bacilli</taxon>
        <taxon>Bacillales</taxon>
        <taxon>Bacillaceae</taxon>
        <taxon>Cytobacillus</taxon>
    </lineage>
</organism>
<reference evidence="1 2" key="1">
    <citation type="submission" date="2019-03" db="EMBL/GenBank/DDBJ databases">
        <authorList>
            <person name="Jensen L."/>
            <person name="Storgaard J."/>
            <person name="Sulaj E."/>
            <person name="Schramm A."/>
            <person name="Marshall I.P.G."/>
        </authorList>
    </citation>
    <scope>NUCLEOTIDE SEQUENCE [LARGE SCALE GENOMIC DNA]</scope>
    <source>
        <strain evidence="1 2">2017H2G3</strain>
    </source>
</reference>
<accession>A0A4R1B1G8</accession>
<gene>
    <name evidence="1" type="ORF">E0Y62_07460</name>
</gene>
<evidence type="ECO:0000313" key="2">
    <source>
        <dbReference type="Proteomes" id="UP000293846"/>
    </source>
</evidence>
<name>A0A4R1B1G8_9BACI</name>
<comment type="caution">
    <text evidence="1">The sequence shown here is derived from an EMBL/GenBank/DDBJ whole genome shotgun (WGS) entry which is preliminary data.</text>
</comment>
<evidence type="ECO:0008006" key="3">
    <source>
        <dbReference type="Google" id="ProtNLM"/>
    </source>
</evidence>